<dbReference type="InterPro" id="IPR009003">
    <property type="entry name" value="Peptidase_S1_PA"/>
</dbReference>
<keyword evidence="1" id="KW-0732">Signal</keyword>
<dbReference type="PRINTS" id="PR00722">
    <property type="entry name" value="CHYMOTRYPSIN"/>
</dbReference>
<dbReference type="EMBL" id="NCKV01001177">
    <property type="protein sequence ID" value="RWS28859.1"/>
    <property type="molecule type" value="Genomic_DNA"/>
</dbReference>
<dbReference type="VEuPathDB" id="VectorBase:LDEU003179"/>
<keyword evidence="2" id="KW-1015">Disulfide bond</keyword>
<evidence type="ECO:0000313" key="7">
    <source>
        <dbReference type="EMBL" id="RWS28859.1"/>
    </source>
</evidence>
<keyword evidence="5" id="KW-0720">Serine protease</keyword>
<dbReference type="AlphaFoldDB" id="A0A443SMV8"/>
<dbReference type="PROSITE" id="PS00135">
    <property type="entry name" value="TRYPSIN_SER"/>
    <property type="match status" value="1"/>
</dbReference>
<comment type="similarity">
    <text evidence="4">Belongs to the peptidase S1 family. CLIP subfamily.</text>
</comment>
<feature type="domain" description="Peptidase S1" evidence="6">
    <location>
        <begin position="20"/>
        <end position="254"/>
    </location>
</feature>
<dbReference type="InterPro" id="IPR018114">
    <property type="entry name" value="TRYPSIN_HIS"/>
</dbReference>
<gene>
    <name evidence="7" type="ORF">B4U80_10602</name>
</gene>
<dbReference type="InterPro" id="IPR001254">
    <property type="entry name" value="Trypsin_dom"/>
</dbReference>
<keyword evidence="8" id="KW-1185">Reference proteome</keyword>
<dbReference type="PROSITE" id="PS00134">
    <property type="entry name" value="TRYPSIN_HIS"/>
    <property type="match status" value="1"/>
</dbReference>
<keyword evidence="5" id="KW-0645">Protease</keyword>
<dbReference type="InterPro" id="IPR051487">
    <property type="entry name" value="Ser/Thr_Proteases_Immune/Dev"/>
</dbReference>
<evidence type="ECO:0000313" key="8">
    <source>
        <dbReference type="Proteomes" id="UP000288716"/>
    </source>
</evidence>
<dbReference type="PROSITE" id="PS50240">
    <property type="entry name" value="TRYPSIN_DOM"/>
    <property type="match status" value="1"/>
</dbReference>
<evidence type="ECO:0000256" key="4">
    <source>
        <dbReference type="ARBA" id="ARBA00024195"/>
    </source>
</evidence>
<dbReference type="Proteomes" id="UP000288716">
    <property type="component" value="Unassembled WGS sequence"/>
</dbReference>
<name>A0A443SMV8_9ACAR</name>
<dbReference type="FunFam" id="2.40.10.10:FF:000028">
    <property type="entry name" value="Serine protease easter"/>
    <property type="match status" value="1"/>
</dbReference>
<dbReference type="InterPro" id="IPR001314">
    <property type="entry name" value="Peptidase_S1A"/>
</dbReference>
<proteinExistence type="inferred from homology"/>
<protein>
    <submittedName>
        <fullName evidence="7">Trypsin-1-like protein</fullName>
    </submittedName>
</protein>
<dbReference type="GO" id="GO:0004252">
    <property type="term" value="F:serine-type endopeptidase activity"/>
    <property type="evidence" value="ECO:0007669"/>
    <property type="project" value="InterPro"/>
</dbReference>
<sequence length="261" mass="29193">MIGIVLHLPCGVSNESRARIVGGDDTVKGSHPWFAGLLKVLVNDYSEAFCGGTLINDRYVLTAGHCIYNKDPKNISVALDFYNIRDFEETEMVHEIEKIIVHKDYDDHPKNPKADIGLLKLKKPVNITQKKLPICLPTADQTKFRRLTAVGWGRTSKSGSKPDHLQQVTIPQDDDNCELIYGKDFLKNHICVRDKYSKKWKDVCKGDSGGPLVAKVGYKSYLAGIVSYSTCLGTPASVFTRVSYYLKWIEENTSDGVYCKA</sequence>
<accession>A0A443SMV8</accession>
<evidence type="ECO:0000256" key="1">
    <source>
        <dbReference type="ARBA" id="ARBA00022729"/>
    </source>
</evidence>
<dbReference type="PANTHER" id="PTHR24256">
    <property type="entry name" value="TRYPTASE-RELATED"/>
    <property type="match status" value="1"/>
</dbReference>
<evidence type="ECO:0000256" key="5">
    <source>
        <dbReference type="RuleBase" id="RU363034"/>
    </source>
</evidence>
<reference evidence="7 8" key="1">
    <citation type="journal article" date="2018" name="Gigascience">
        <title>Genomes of trombidid mites reveal novel predicted allergens and laterally-transferred genes associated with secondary metabolism.</title>
        <authorList>
            <person name="Dong X."/>
            <person name="Chaisiri K."/>
            <person name="Xia D."/>
            <person name="Armstrong S.D."/>
            <person name="Fang Y."/>
            <person name="Donnelly M.J."/>
            <person name="Kadowaki T."/>
            <person name="McGarry J.W."/>
            <person name="Darby A.C."/>
            <person name="Makepeace B.L."/>
        </authorList>
    </citation>
    <scope>NUCLEOTIDE SEQUENCE [LARGE SCALE GENOMIC DNA]</scope>
    <source>
        <strain evidence="7">UoL-UT</strain>
    </source>
</reference>
<keyword evidence="3" id="KW-0325">Glycoprotein</keyword>
<dbReference type="InterPro" id="IPR033116">
    <property type="entry name" value="TRYPSIN_SER"/>
</dbReference>
<evidence type="ECO:0000256" key="2">
    <source>
        <dbReference type="ARBA" id="ARBA00023157"/>
    </source>
</evidence>
<dbReference type="Gene3D" id="2.40.10.10">
    <property type="entry name" value="Trypsin-like serine proteases"/>
    <property type="match status" value="1"/>
</dbReference>
<keyword evidence="5" id="KW-0378">Hydrolase</keyword>
<evidence type="ECO:0000259" key="6">
    <source>
        <dbReference type="PROSITE" id="PS50240"/>
    </source>
</evidence>
<dbReference type="CDD" id="cd00190">
    <property type="entry name" value="Tryp_SPc"/>
    <property type="match status" value="1"/>
</dbReference>
<evidence type="ECO:0000256" key="3">
    <source>
        <dbReference type="ARBA" id="ARBA00023180"/>
    </source>
</evidence>
<dbReference type="SUPFAM" id="SSF50494">
    <property type="entry name" value="Trypsin-like serine proteases"/>
    <property type="match status" value="1"/>
</dbReference>
<dbReference type="InterPro" id="IPR043504">
    <property type="entry name" value="Peptidase_S1_PA_chymotrypsin"/>
</dbReference>
<dbReference type="STRING" id="299467.A0A443SMV8"/>
<dbReference type="SMART" id="SM00020">
    <property type="entry name" value="Tryp_SPc"/>
    <property type="match status" value="1"/>
</dbReference>
<dbReference type="Pfam" id="PF00089">
    <property type="entry name" value="Trypsin"/>
    <property type="match status" value="1"/>
</dbReference>
<dbReference type="GO" id="GO:0006508">
    <property type="term" value="P:proteolysis"/>
    <property type="evidence" value="ECO:0007669"/>
    <property type="project" value="UniProtKB-KW"/>
</dbReference>
<comment type="caution">
    <text evidence="7">The sequence shown here is derived from an EMBL/GenBank/DDBJ whole genome shotgun (WGS) entry which is preliminary data.</text>
</comment>
<organism evidence="7 8">
    <name type="scientific">Leptotrombidium deliense</name>
    <dbReference type="NCBI Taxonomy" id="299467"/>
    <lineage>
        <taxon>Eukaryota</taxon>
        <taxon>Metazoa</taxon>
        <taxon>Ecdysozoa</taxon>
        <taxon>Arthropoda</taxon>
        <taxon>Chelicerata</taxon>
        <taxon>Arachnida</taxon>
        <taxon>Acari</taxon>
        <taxon>Acariformes</taxon>
        <taxon>Trombidiformes</taxon>
        <taxon>Prostigmata</taxon>
        <taxon>Anystina</taxon>
        <taxon>Parasitengona</taxon>
        <taxon>Trombiculoidea</taxon>
        <taxon>Trombiculidae</taxon>
        <taxon>Leptotrombidium</taxon>
    </lineage>
</organism>
<dbReference type="OrthoDB" id="6486968at2759"/>